<gene>
    <name evidence="5" type="ORF">POF43_024970</name>
</gene>
<dbReference type="InterPro" id="IPR013815">
    <property type="entry name" value="ATP_grasp_subdomain_1"/>
</dbReference>
<protein>
    <submittedName>
        <fullName evidence="5">GNAT family N-acetyltransferase</fullName>
        <ecNumber evidence="5">2.3.1.-</ecNumber>
    </submittedName>
</protein>
<dbReference type="EMBL" id="JAAGKO020000042">
    <property type="protein sequence ID" value="MDI5965940.1"/>
    <property type="molecule type" value="Genomic_DNA"/>
</dbReference>
<dbReference type="Pfam" id="PF13607">
    <property type="entry name" value="Succ_CoA_lig"/>
    <property type="match status" value="1"/>
</dbReference>
<comment type="caution">
    <text evidence="5">The sequence shown here is derived from an EMBL/GenBank/DDBJ whole genome shotgun (WGS) entry which is preliminary data.</text>
</comment>
<name>A0ABT6W5B0_9ACTN</name>
<dbReference type="EC" id="2.3.1.-" evidence="5"/>
<dbReference type="PANTHER" id="PTHR42793:SF1">
    <property type="entry name" value="PEPTIDYL-LYSINE N-ACETYLTRANSFERASE PATZ"/>
    <property type="match status" value="1"/>
</dbReference>
<evidence type="ECO:0000259" key="4">
    <source>
        <dbReference type="PROSITE" id="PS51186"/>
    </source>
</evidence>
<organism evidence="5 6">
    <name type="scientific">Streptantibioticus silvisoli</name>
    <dbReference type="NCBI Taxonomy" id="2705255"/>
    <lineage>
        <taxon>Bacteria</taxon>
        <taxon>Bacillati</taxon>
        <taxon>Actinomycetota</taxon>
        <taxon>Actinomycetes</taxon>
        <taxon>Kitasatosporales</taxon>
        <taxon>Streptomycetaceae</taxon>
        <taxon>Streptantibioticus</taxon>
    </lineage>
</organism>
<evidence type="ECO:0000313" key="6">
    <source>
        <dbReference type="Proteomes" id="UP001156398"/>
    </source>
</evidence>
<dbReference type="SMART" id="SM00881">
    <property type="entry name" value="CoA_binding"/>
    <property type="match status" value="1"/>
</dbReference>
<dbReference type="Proteomes" id="UP001156398">
    <property type="component" value="Unassembled WGS sequence"/>
</dbReference>
<dbReference type="SUPFAM" id="SSF51735">
    <property type="entry name" value="NAD(P)-binding Rossmann-fold domains"/>
    <property type="match status" value="1"/>
</dbReference>
<dbReference type="SUPFAM" id="SSF52210">
    <property type="entry name" value="Succinyl-CoA synthetase domains"/>
    <property type="match status" value="2"/>
</dbReference>
<dbReference type="Gene3D" id="3.40.630.30">
    <property type="match status" value="1"/>
</dbReference>
<dbReference type="PROSITE" id="PS50975">
    <property type="entry name" value="ATP_GRASP"/>
    <property type="match status" value="1"/>
</dbReference>
<sequence>METSPGYPVHWEADVVLRDGGTAHIRPIAPTDAQRLVDFYERVSDQSKYYRFFAPYPRLSDRDVHRFTHHDYVDRVGLAATMGGEFIATVRYDRIGDDGAPAVGEADRAEVAFLVQDAHQGRGVASALLEHIAAVARERGIRRFDAEVLPSNAKMVKVFTDAGYTARRSFTDGVVHLDLDLSPTEASVAVMRAREQRAEARSVQRLLAPRSVAVIGTGRDESGVGRTLLRHLLAAGFTGRAYAVNHHFDPGLRWLEPEGVPAHRSVGDIGEPVDLAILAVPAEAVPEAVADCGTHGVQGLLVVANGYAESGAEGRDRQRALIRQARSYGMRVIGPNAFGVLNTAPDVRLNASLAPQAPAPGRLGVFTQSGAIGIALLAGLRRAGGALGAVSTFVSAGNRADLSGNDLLQYWHDDPRTDVVLMYLESIGNPRKFTRLARRTAAAKPVVVVKGARHSGSLPPGHTVPATRIPDTTVSALFRQAGIIRVDTVTELLDTGLLLAHQPLPRGGRIGILGNSESLALLAYDVCMATGLRPAPPHDLTTEASATDFREALAGALADEAVDAVVVTAIPRVGPADSADPDSGDDPALADALRAAVAGAGKPVVVVHLTLDALADRLAAPEPTATPPGDTAPPAHAPSADTAPARTPAGPGDTPPPPDTPPPSEATPPPDTAPPRDTAPPARAPSAAPEPPGASSAAGFMPRPGSPAPPADGAGSHPAPRPPHEPRTSGIPAYPSAERAVRALAYAVRYARWRKEARAPGRVPELEGVDEAAARDDVDRLLDGDAGPAGQGRTLDDEAARALLGRYGIQVRPALPAPDANTAVRAADRLGYPVALKATAPHLRHRADLGCVRLDLAGDADLRRAYAELTERQGRAGEVRPVVQAMAPRGVDTVVRAVVDPAAGAVLSFGLAGAPAELLGDLSHRLVPVTDRDAAELVRSIKAAPMLFGWRGSEPVDTAALEELLLRVSRLVDDLPEVVSVALEPVVVARSGLAVLGATVRLAPPPARGDLGPRALAVL</sequence>
<dbReference type="Gene3D" id="3.30.470.20">
    <property type="entry name" value="ATP-grasp fold, B domain"/>
    <property type="match status" value="1"/>
</dbReference>
<keyword evidence="6" id="KW-1185">Reference proteome</keyword>
<dbReference type="Gene3D" id="3.40.50.720">
    <property type="entry name" value="NAD(P)-binding Rossmann-like Domain"/>
    <property type="match status" value="1"/>
</dbReference>
<feature type="domain" description="N-acetyltransferase" evidence="4">
    <location>
        <begin position="23"/>
        <end position="186"/>
    </location>
</feature>
<dbReference type="PANTHER" id="PTHR42793">
    <property type="entry name" value="COA BINDING DOMAIN CONTAINING PROTEIN"/>
    <property type="match status" value="1"/>
</dbReference>
<dbReference type="InterPro" id="IPR003781">
    <property type="entry name" value="CoA-bd"/>
</dbReference>
<dbReference type="Gene3D" id="3.30.1490.20">
    <property type="entry name" value="ATP-grasp fold, A domain"/>
    <property type="match status" value="1"/>
</dbReference>
<dbReference type="RefSeq" id="WP_282704762.1">
    <property type="nucleotide sequence ID" value="NZ_JAAGKO020000042.1"/>
</dbReference>
<dbReference type="Pfam" id="PF13549">
    <property type="entry name" value="ATP-grasp_5"/>
    <property type="match status" value="1"/>
</dbReference>
<dbReference type="InterPro" id="IPR011761">
    <property type="entry name" value="ATP-grasp"/>
</dbReference>
<dbReference type="SUPFAM" id="SSF55729">
    <property type="entry name" value="Acyl-CoA N-acyltransferases (Nat)"/>
    <property type="match status" value="1"/>
</dbReference>
<feature type="domain" description="ATP-grasp" evidence="3">
    <location>
        <begin position="801"/>
        <end position="1004"/>
    </location>
</feature>
<evidence type="ECO:0000256" key="1">
    <source>
        <dbReference type="PROSITE-ProRule" id="PRU00409"/>
    </source>
</evidence>
<dbReference type="SUPFAM" id="SSF56059">
    <property type="entry name" value="Glutathione synthetase ATP-binding domain-like"/>
    <property type="match status" value="1"/>
</dbReference>
<dbReference type="InterPro" id="IPR036291">
    <property type="entry name" value="NAD(P)-bd_dom_sf"/>
</dbReference>
<dbReference type="GO" id="GO:0016746">
    <property type="term" value="F:acyltransferase activity"/>
    <property type="evidence" value="ECO:0007669"/>
    <property type="project" value="UniProtKB-KW"/>
</dbReference>
<feature type="compositionally biased region" description="Low complexity" evidence="2">
    <location>
        <begin position="620"/>
        <end position="652"/>
    </location>
</feature>
<evidence type="ECO:0000313" key="5">
    <source>
        <dbReference type="EMBL" id="MDI5965940.1"/>
    </source>
</evidence>
<dbReference type="InterPro" id="IPR032875">
    <property type="entry name" value="Succ_CoA_lig_flav_dom"/>
</dbReference>
<dbReference type="Pfam" id="PF00583">
    <property type="entry name" value="Acetyltransf_1"/>
    <property type="match status" value="1"/>
</dbReference>
<evidence type="ECO:0000259" key="3">
    <source>
        <dbReference type="PROSITE" id="PS50975"/>
    </source>
</evidence>
<dbReference type="InterPro" id="IPR016102">
    <property type="entry name" value="Succinyl-CoA_synth-like"/>
</dbReference>
<proteinExistence type="predicted"/>
<keyword evidence="5" id="KW-0012">Acyltransferase</keyword>
<dbReference type="Pfam" id="PF13380">
    <property type="entry name" value="CoA_binding_2"/>
    <property type="match status" value="1"/>
</dbReference>
<dbReference type="CDD" id="cd04301">
    <property type="entry name" value="NAT_SF"/>
    <property type="match status" value="1"/>
</dbReference>
<keyword evidence="1" id="KW-0547">Nucleotide-binding</keyword>
<feature type="region of interest" description="Disordered" evidence="2">
    <location>
        <begin position="620"/>
        <end position="735"/>
    </location>
</feature>
<reference evidence="5 6" key="1">
    <citation type="submission" date="2023-05" db="EMBL/GenBank/DDBJ databases">
        <title>Streptantibioticus silvisoli sp. nov., acidotolerant actinomycetes 1 from pine litter.</title>
        <authorList>
            <person name="Swiecimska M."/>
            <person name="Golinska P."/>
            <person name="Sangal V."/>
            <person name="Wachnowicz B."/>
            <person name="Goodfellow M."/>
        </authorList>
    </citation>
    <scope>NUCLEOTIDE SEQUENCE [LARGE SCALE GENOMIC DNA]</scope>
    <source>
        <strain evidence="5 6">SL54</strain>
    </source>
</reference>
<dbReference type="PROSITE" id="PS51186">
    <property type="entry name" value="GNAT"/>
    <property type="match status" value="1"/>
</dbReference>
<keyword evidence="1" id="KW-0067">ATP-binding</keyword>
<feature type="compositionally biased region" description="Low complexity" evidence="2">
    <location>
        <begin position="675"/>
        <end position="703"/>
    </location>
</feature>
<feature type="compositionally biased region" description="Pro residues" evidence="2">
    <location>
        <begin position="653"/>
        <end position="673"/>
    </location>
</feature>
<dbReference type="Gene3D" id="3.40.50.261">
    <property type="entry name" value="Succinyl-CoA synthetase domains"/>
    <property type="match status" value="3"/>
</dbReference>
<dbReference type="InterPro" id="IPR000182">
    <property type="entry name" value="GNAT_dom"/>
</dbReference>
<evidence type="ECO:0000256" key="2">
    <source>
        <dbReference type="SAM" id="MobiDB-lite"/>
    </source>
</evidence>
<accession>A0ABT6W5B0</accession>
<keyword evidence="5" id="KW-0808">Transferase</keyword>
<dbReference type="InterPro" id="IPR016181">
    <property type="entry name" value="Acyl_CoA_acyltransferase"/>
</dbReference>